<feature type="region of interest" description="Disordered" evidence="8">
    <location>
        <begin position="565"/>
        <end position="600"/>
    </location>
</feature>
<feature type="region of interest" description="Disordered" evidence="8">
    <location>
        <begin position="142"/>
        <end position="187"/>
    </location>
</feature>
<dbReference type="EMBL" id="JBFOLJ010000005">
    <property type="protein sequence ID" value="KAL2537087.1"/>
    <property type="molecule type" value="Genomic_DNA"/>
</dbReference>
<dbReference type="GO" id="GO:0005634">
    <property type="term" value="C:nucleus"/>
    <property type="evidence" value="ECO:0007669"/>
    <property type="project" value="UniProtKB-SubCell"/>
</dbReference>
<evidence type="ECO:0000256" key="1">
    <source>
        <dbReference type="ARBA" id="ARBA00004123"/>
    </source>
</evidence>
<sequence>MVFVKVGLYYVGIVSRNVVINSIGAPCGFEEINDTNVGSTRMEGLRDKNDLKGEVSFHIANIYPNDGKDATSTQRHFSVKTPNKCQNGIEMMLQWSAKTLLQNGVVNSAAPIWRSTVPLAELQEASDHEMEIDLSLKLDAQEEAKTDEQRPQSRKKFQREKSQEITADDDDHKSIHDSSPEKMQMNRMKEENKILRSSVEQTMKDYYDLQHKVAMIQKDYQKKDPKMFFSLNGNDEPSGDQEPSRSSPKIFDIKNQTVLSPLIQEDDASDGTELGLSLTLKSSPKEVEKQDEKKEKREDREGLNTQIQGKPHGHGSNLPGITSHVTHPSSRRSRVSVRARCETATMNDGCQWRKYGQKTAKGNPCPRAYYRCTVAPGCPVRKQVQRCLEDMSILITTYEGTHNHPLPVGATAMASTASAASASFTVVDSTNSFSDGIMSTSNQTHLSYPNPYNMMNIPSSPYNPYLRNINPNDPCQGIVLDLTNNAQFLGTSPSQYCAGQLMGQPGYSWLPIPDNYSGTSPLFAGPKLGDGVWPKGEGNMSAIASDPKFRVAVAAAISSVLINNNKESPNTAYPRDGESGGNSPKTWILESTSASAGKSL</sequence>
<keyword evidence="5" id="KW-0804">Transcription</keyword>
<dbReference type="Pfam" id="PF03106">
    <property type="entry name" value="WRKY"/>
    <property type="match status" value="1"/>
</dbReference>
<comment type="similarity">
    <text evidence="7">Belongs to the WRKY group II-b family.</text>
</comment>
<name>A0ABD1VIA2_9LAMI</name>
<dbReference type="PANTHER" id="PTHR31429">
    <property type="entry name" value="WRKY TRANSCRIPTION FACTOR 36-RELATED"/>
    <property type="match status" value="1"/>
</dbReference>
<evidence type="ECO:0000259" key="9">
    <source>
        <dbReference type="PROSITE" id="PS50811"/>
    </source>
</evidence>
<feature type="compositionally biased region" description="Basic and acidic residues" evidence="8">
    <location>
        <begin position="170"/>
        <end position="180"/>
    </location>
</feature>
<accession>A0ABD1VIA2</accession>
<dbReference type="InterPro" id="IPR036576">
    <property type="entry name" value="WRKY_dom_sf"/>
</dbReference>
<dbReference type="SUPFAM" id="SSF118290">
    <property type="entry name" value="WRKY DNA-binding domain"/>
    <property type="match status" value="1"/>
</dbReference>
<keyword evidence="6" id="KW-0539">Nucleus</keyword>
<feature type="compositionally biased region" description="Polar residues" evidence="8">
    <location>
        <begin position="581"/>
        <end position="600"/>
    </location>
</feature>
<organism evidence="10 11">
    <name type="scientific">Forsythia ovata</name>
    <dbReference type="NCBI Taxonomy" id="205694"/>
    <lineage>
        <taxon>Eukaryota</taxon>
        <taxon>Viridiplantae</taxon>
        <taxon>Streptophyta</taxon>
        <taxon>Embryophyta</taxon>
        <taxon>Tracheophyta</taxon>
        <taxon>Spermatophyta</taxon>
        <taxon>Magnoliopsida</taxon>
        <taxon>eudicotyledons</taxon>
        <taxon>Gunneridae</taxon>
        <taxon>Pentapetalae</taxon>
        <taxon>asterids</taxon>
        <taxon>lamiids</taxon>
        <taxon>Lamiales</taxon>
        <taxon>Oleaceae</taxon>
        <taxon>Forsythieae</taxon>
        <taxon>Forsythia</taxon>
    </lineage>
</organism>
<dbReference type="PANTHER" id="PTHR31429:SF54">
    <property type="entry name" value="WRKY TRANSCRIPTION FACTOR 9-RELATED"/>
    <property type="match status" value="1"/>
</dbReference>
<dbReference type="FunFam" id="2.20.25.80:FF:000002">
    <property type="entry name" value="probable WRKY transcription factor 31"/>
    <property type="match status" value="1"/>
</dbReference>
<dbReference type="InterPro" id="IPR044810">
    <property type="entry name" value="WRKY_plant"/>
</dbReference>
<gene>
    <name evidence="10" type="ORF">Fot_18478</name>
</gene>
<evidence type="ECO:0000256" key="2">
    <source>
        <dbReference type="ARBA" id="ARBA00023015"/>
    </source>
</evidence>
<keyword evidence="2" id="KW-0805">Transcription regulation</keyword>
<feature type="region of interest" description="Disordered" evidence="8">
    <location>
        <begin position="227"/>
        <end position="252"/>
    </location>
</feature>
<dbReference type="InterPro" id="IPR003657">
    <property type="entry name" value="WRKY_dom"/>
</dbReference>
<dbReference type="Gene3D" id="2.20.25.80">
    <property type="entry name" value="WRKY domain"/>
    <property type="match status" value="1"/>
</dbReference>
<feature type="compositionally biased region" description="Polar residues" evidence="8">
    <location>
        <begin position="319"/>
        <end position="328"/>
    </location>
</feature>
<evidence type="ECO:0000256" key="4">
    <source>
        <dbReference type="ARBA" id="ARBA00023125"/>
    </source>
</evidence>
<evidence type="ECO:0000256" key="7">
    <source>
        <dbReference type="ARBA" id="ARBA00061007"/>
    </source>
</evidence>
<comment type="caution">
    <text evidence="10">The sequence shown here is derived from an EMBL/GenBank/DDBJ whole genome shotgun (WGS) entry which is preliminary data.</text>
</comment>
<feature type="compositionally biased region" description="Basic and acidic residues" evidence="8">
    <location>
        <begin position="142"/>
        <end position="151"/>
    </location>
</feature>
<reference evidence="11" key="1">
    <citation type="submission" date="2024-07" db="EMBL/GenBank/DDBJ databases">
        <title>Two chromosome-level genome assemblies of Korean endemic species Abeliophyllum distichum and Forsythia ovata (Oleaceae).</title>
        <authorList>
            <person name="Jang H."/>
        </authorList>
    </citation>
    <scope>NUCLEOTIDE SEQUENCE [LARGE SCALE GENOMIC DNA]</scope>
</reference>
<protein>
    <submittedName>
        <fullName evidence="10">WRKY transcription factor 9</fullName>
    </submittedName>
</protein>
<evidence type="ECO:0000256" key="3">
    <source>
        <dbReference type="ARBA" id="ARBA00023054"/>
    </source>
</evidence>
<dbReference type="AlphaFoldDB" id="A0ABD1VIA2"/>
<evidence type="ECO:0000256" key="5">
    <source>
        <dbReference type="ARBA" id="ARBA00023163"/>
    </source>
</evidence>
<evidence type="ECO:0000256" key="6">
    <source>
        <dbReference type="ARBA" id="ARBA00023242"/>
    </source>
</evidence>
<keyword evidence="3" id="KW-0175">Coiled coil</keyword>
<feature type="region of interest" description="Disordered" evidence="8">
    <location>
        <begin position="276"/>
        <end position="336"/>
    </location>
</feature>
<feature type="compositionally biased region" description="Basic and acidic residues" evidence="8">
    <location>
        <begin position="283"/>
        <end position="302"/>
    </location>
</feature>
<dbReference type="GO" id="GO:0003677">
    <property type="term" value="F:DNA binding"/>
    <property type="evidence" value="ECO:0007669"/>
    <property type="project" value="UniProtKB-KW"/>
</dbReference>
<dbReference type="PROSITE" id="PS50811">
    <property type="entry name" value="WRKY"/>
    <property type="match status" value="1"/>
</dbReference>
<keyword evidence="11" id="KW-1185">Reference proteome</keyword>
<evidence type="ECO:0000313" key="11">
    <source>
        <dbReference type="Proteomes" id="UP001604277"/>
    </source>
</evidence>
<dbReference type="SMART" id="SM00774">
    <property type="entry name" value="WRKY"/>
    <property type="match status" value="1"/>
</dbReference>
<evidence type="ECO:0000256" key="8">
    <source>
        <dbReference type="SAM" id="MobiDB-lite"/>
    </source>
</evidence>
<feature type="domain" description="WRKY" evidence="9">
    <location>
        <begin position="341"/>
        <end position="407"/>
    </location>
</feature>
<evidence type="ECO:0000313" key="10">
    <source>
        <dbReference type="EMBL" id="KAL2537087.1"/>
    </source>
</evidence>
<dbReference type="Proteomes" id="UP001604277">
    <property type="component" value="Unassembled WGS sequence"/>
</dbReference>
<keyword evidence="4" id="KW-0238">DNA-binding</keyword>
<comment type="subcellular location">
    <subcellularLocation>
        <location evidence="1">Nucleus</location>
    </subcellularLocation>
</comment>
<proteinExistence type="inferred from homology"/>